<reference evidence="1 2" key="1">
    <citation type="submission" date="2021-03" db="EMBL/GenBank/DDBJ databases">
        <authorList>
            <person name="So Y."/>
        </authorList>
    </citation>
    <scope>NUCLEOTIDE SEQUENCE [LARGE SCALE GENOMIC DNA]</scope>
    <source>
        <strain evidence="1 2">PWR1</strain>
    </source>
</reference>
<organism evidence="1 2">
    <name type="scientific">Roseomonas nitratireducens</name>
    <dbReference type="NCBI Taxonomy" id="2820810"/>
    <lineage>
        <taxon>Bacteria</taxon>
        <taxon>Pseudomonadati</taxon>
        <taxon>Pseudomonadota</taxon>
        <taxon>Alphaproteobacteria</taxon>
        <taxon>Acetobacterales</taxon>
        <taxon>Roseomonadaceae</taxon>
        <taxon>Roseomonas</taxon>
    </lineage>
</organism>
<comment type="caution">
    <text evidence="1">The sequence shown here is derived from an EMBL/GenBank/DDBJ whole genome shotgun (WGS) entry which is preliminary data.</text>
</comment>
<evidence type="ECO:0000313" key="1">
    <source>
        <dbReference type="EMBL" id="MBP0463085.1"/>
    </source>
</evidence>
<dbReference type="EMBL" id="JAGIYZ010000002">
    <property type="protein sequence ID" value="MBP0463085.1"/>
    <property type="molecule type" value="Genomic_DNA"/>
</dbReference>
<gene>
    <name evidence="1" type="ORF">J5Y09_04110</name>
</gene>
<dbReference type="RefSeq" id="WP_209350461.1">
    <property type="nucleotide sequence ID" value="NZ_JAGIYZ010000002.1"/>
</dbReference>
<proteinExistence type="predicted"/>
<keyword evidence="2" id="KW-1185">Reference proteome</keyword>
<evidence type="ECO:0000313" key="2">
    <source>
        <dbReference type="Proteomes" id="UP000680815"/>
    </source>
</evidence>
<accession>A0ABS4ANZ4</accession>
<dbReference type="Proteomes" id="UP000680815">
    <property type="component" value="Unassembled WGS sequence"/>
</dbReference>
<sequence>MSETTPTPEARSPEALEGELIETTRQLQQMRWSDPARPALLAKRDLLSAEQVAAKEAEAQPAEPDFSRTLVAAARLGLPKAEIEEGSGHLARYLGDDAHGRAIASDIEYLRHRGDAQADRNMKALRALWGRDYDANLSAVRAEVARHPGFADWLDRTGAANSPTLANQILLSIRRAK</sequence>
<name>A0ABS4ANZ4_9PROT</name>
<protein>
    <submittedName>
        <fullName evidence="1">Uncharacterized protein</fullName>
    </submittedName>
</protein>